<dbReference type="PROSITE" id="PS51340">
    <property type="entry name" value="MOSC"/>
    <property type="match status" value="1"/>
</dbReference>
<comment type="cofactor">
    <cofactor evidence="4">
        <name>pyridoxal 5'-phosphate</name>
        <dbReference type="ChEBI" id="CHEBI:597326"/>
    </cofactor>
</comment>
<dbReference type="PANTHER" id="PTHR14237">
    <property type="entry name" value="MOLYBDOPTERIN COFACTOR SULFURASE MOSC"/>
    <property type="match status" value="1"/>
</dbReference>
<organism evidence="7 8">
    <name type="scientific">Aedes albopictus</name>
    <name type="common">Asian tiger mosquito</name>
    <name type="synonym">Stegomyia albopicta</name>
    <dbReference type="NCBI Taxonomy" id="7160"/>
    <lineage>
        <taxon>Eukaryota</taxon>
        <taxon>Metazoa</taxon>
        <taxon>Ecdysozoa</taxon>
        <taxon>Arthropoda</taxon>
        <taxon>Hexapoda</taxon>
        <taxon>Insecta</taxon>
        <taxon>Pterygota</taxon>
        <taxon>Neoptera</taxon>
        <taxon>Endopterygota</taxon>
        <taxon>Diptera</taxon>
        <taxon>Nematocera</taxon>
        <taxon>Culicoidea</taxon>
        <taxon>Culicidae</taxon>
        <taxon>Culicinae</taxon>
        <taxon>Aedini</taxon>
        <taxon>Aedes</taxon>
        <taxon>Stegomyia</taxon>
    </lineage>
</organism>
<keyword evidence="2 4" id="KW-0663">Pyridoxal phosphate</keyword>
<feature type="modified residue" description="N6-(pyridoxal phosphate)lysine" evidence="4">
    <location>
        <position position="273"/>
    </location>
</feature>
<dbReference type="InterPro" id="IPR005303">
    <property type="entry name" value="MOCOS_middle"/>
</dbReference>
<dbReference type="PANTHER" id="PTHR14237:SF80">
    <property type="entry name" value="MOLYBDENUM COFACTOR SULFURASE"/>
    <property type="match status" value="1"/>
</dbReference>
<dbReference type="HAMAP" id="MF_03050">
    <property type="entry name" value="MOCOS"/>
    <property type="match status" value="1"/>
</dbReference>
<accession>A0ABM1XX84</accession>
<evidence type="ECO:0000256" key="3">
    <source>
        <dbReference type="ARBA" id="ARBA00023150"/>
    </source>
</evidence>
<gene>
    <name evidence="4" type="primary">mal</name>
</gene>
<reference evidence="7" key="2">
    <citation type="submission" date="2025-05" db="UniProtKB">
        <authorList>
            <consortium name="EnsemblMetazoa"/>
        </authorList>
    </citation>
    <scope>IDENTIFICATION</scope>
    <source>
        <strain evidence="7">Foshan</strain>
    </source>
</reference>
<evidence type="ECO:0000259" key="6">
    <source>
        <dbReference type="PROSITE" id="PS51340"/>
    </source>
</evidence>
<dbReference type="InterPro" id="IPR015422">
    <property type="entry name" value="PyrdxlP-dep_Trfase_small"/>
</dbReference>
<keyword evidence="1 4" id="KW-0808">Transferase</keyword>
<feature type="active site" evidence="4">
    <location>
        <position position="439"/>
    </location>
</feature>
<proteinExistence type="inferred from homology"/>
<comment type="function">
    <text evidence="4">Sulfurates the molybdenum cofactor. Sulfation of molybdenum is essential for xanthine dehydrogenase (XDH) and aldehyde oxidase (ADO) enzymes in which molybdenum cofactor is liganded by 1 oxygen and 1 sulfur atom in active form.</text>
</comment>
<dbReference type="InterPro" id="IPR015424">
    <property type="entry name" value="PyrdxlP-dep_Trfase"/>
</dbReference>
<dbReference type="EnsemblMetazoa" id="AALFPA23_003671.R4220">
    <property type="protein sequence ID" value="AALFPA23_003671.P4220"/>
    <property type="gene ID" value="AALFPA23_003671"/>
</dbReference>
<dbReference type="SUPFAM" id="SSF141673">
    <property type="entry name" value="MOSC N-terminal domain-like"/>
    <property type="match status" value="1"/>
</dbReference>
<dbReference type="Pfam" id="PF03473">
    <property type="entry name" value="MOSC"/>
    <property type="match status" value="1"/>
</dbReference>
<comment type="catalytic activity">
    <reaction evidence="4">
        <text>Mo-molybdopterin + L-cysteine + AH2 = thio-Mo-molybdopterin + L-alanine + A + H2O</text>
        <dbReference type="Rhea" id="RHEA:42636"/>
        <dbReference type="ChEBI" id="CHEBI:13193"/>
        <dbReference type="ChEBI" id="CHEBI:15377"/>
        <dbReference type="ChEBI" id="CHEBI:17499"/>
        <dbReference type="ChEBI" id="CHEBI:35235"/>
        <dbReference type="ChEBI" id="CHEBI:57972"/>
        <dbReference type="ChEBI" id="CHEBI:71302"/>
        <dbReference type="ChEBI" id="CHEBI:82685"/>
        <dbReference type="EC" id="2.8.1.9"/>
    </reaction>
</comment>
<dbReference type="Pfam" id="PF03476">
    <property type="entry name" value="MOSC_N"/>
    <property type="match status" value="1"/>
</dbReference>
<dbReference type="Gene3D" id="3.40.640.10">
    <property type="entry name" value="Type I PLP-dependent aspartate aminotransferase-like (Major domain)"/>
    <property type="match status" value="1"/>
</dbReference>
<dbReference type="InterPro" id="IPR000192">
    <property type="entry name" value="Aminotrans_V_dom"/>
</dbReference>
<evidence type="ECO:0000256" key="5">
    <source>
        <dbReference type="SAM" id="MobiDB-lite"/>
    </source>
</evidence>
<evidence type="ECO:0000256" key="1">
    <source>
        <dbReference type="ARBA" id="ARBA00022679"/>
    </source>
</evidence>
<dbReference type="GeneID" id="109415232"/>
<feature type="region of interest" description="Disordered" evidence="5">
    <location>
        <begin position="23"/>
        <end position="42"/>
    </location>
</feature>
<dbReference type="SUPFAM" id="SSF53383">
    <property type="entry name" value="PLP-dependent transferases"/>
    <property type="match status" value="1"/>
</dbReference>
<dbReference type="Proteomes" id="UP000069940">
    <property type="component" value="Unassembled WGS sequence"/>
</dbReference>
<dbReference type="InterPro" id="IPR015421">
    <property type="entry name" value="PyrdxlP-dep_Trfase_major"/>
</dbReference>
<dbReference type="EC" id="2.8.1.9" evidence="4"/>
<reference evidence="8" key="1">
    <citation type="journal article" date="2015" name="Proc. Natl. Acad. Sci. U.S.A.">
        <title>Genome sequence of the Asian Tiger mosquito, Aedes albopictus, reveals insights into its biology, genetics, and evolution.</title>
        <authorList>
            <person name="Chen X.G."/>
            <person name="Jiang X."/>
            <person name="Gu J."/>
            <person name="Xu M."/>
            <person name="Wu Y."/>
            <person name="Deng Y."/>
            <person name="Zhang C."/>
            <person name="Bonizzoni M."/>
            <person name="Dermauw W."/>
            <person name="Vontas J."/>
            <person name="Armbruster P."/>
            <person name="Huang X."/>
            <person name="Yang Y."/>
            <person name="Zhang H."/>
            <person name="He W."/>
            <person name="Peng H."/>
            <person name="Liu Y."/>
            <person name="Wu K."/>
            <person name="Chen J."/>
            <person name="Lirakis M."/>
            <person name="Topalis P."/>
            <person name="Van Leeuwen T."/>
            <person name="Hall A.B."/>
            <person name="Jiang X."/>
            <person name="Thorpe C."/>
            <person name="Mueller R.L."/>
            <person name="Sun C."/>
            <person name="Waterhouse R.M."/>
            <person name="Yan G."/>
            <person name="Tu Z.J."/>
            <person name="Fang X."/>
            <person name="James A.A."/>
        </authorList>
    </citation>
    <scope>NUCLEOTIDE SEQUENCE [LARGE SCALE GENOMIC DNA]</scope>
    <source>
        <strain evidence="8">Foshan</strain>
    </source>
</reference>
<evidence type="ECO:0000256" key="2">
    <source>
        <dbReference type="ARBA" id="ARBA00022898"/>
    </source>
</evidence>
<comment type="similarity">
    <text evidence="4">Belongs to the class-V pyridoxal-phosphate-dependent aminotransferase family. MOCOS subfamily.</text>
</comment>
<name>A0ABM1XX84_AEDAL</name>
<dbReference type="Gene3D" id="3.90.1150.10">
    <property type="entry name" value="Aspartate Aminotransferase, domain 1"/>
    <property type="match status" value="1"/>
</dbReference>
<dbReference type="InterPro" id="IPR005302">
    <property type="entry name" value="MoCF_Sase_C"/>
</dbReference>
<evidence type="ECO:0000256" key="4">
    <source>
        <dbReference type="HAMAP-Rule" id="MF_03050"/>
    </source>
</evidence>
<keyword evidence="8" id="KW-1185">Reference proteome</keyword>
<evidence type="ECO:0000313" key="8">
    <source>
        <dbReference type="Proteomes" id="UP000069940"/>
    </source>
</evidence>
<dbReference type="RefSeq" id="XP_019544663.2">
    <property type="nucleotide sequence ID" value="XM_019689118.3"/>
</dbReference>
<protein>
    <recommendedName>
        <fullName evidence="4">Molybdenum cofactor sulfurase</fullName>
        <shortName evidence="4">MCS</shortName>
        <shortName evidence="4">MOS</shortName>
        <shortName evidence="4">MoCo sulfurase</shortName>
        <ecNumber evidence="4">2.8.1.9</ecNumber>
    </recommendedName>
    <alternativeName>
        <fullName evidence="4">Molybdenum cofactor sulfurtransferase</fullName>
    </alternativeName>
    <alternativeName>
        <fullName evidence="4">Protein maroon-like</fullName>
        <shortName evidence="4">Ma-l</shortName>
    </alternativeName>
</protein>
<sequence>MCVTATASDCSFSAGSRKHVLNRPHQSLVSSSPSSLEEDRSMKQTETMLEFTSQYTVEETANIEKEFGRLKEKCYLDHAGTTLYADSQIRSVCENLTQNLYCNPHTSRTTEDLLDQVRYRVLRHFNTRSSEYSLVFTSGTTASLKLVAESFVFGAEGAFVYLKDSHTSVLGMREIVGTESIFSIDREQLLEQLDSNERLEKEQHSSLLVFPAQCNFNGVKYPLELVEKIQRNGISGYDKERFRVCLDAASFVSTSFLDLSKHQPDFVCLSFYKMFGYPTGLGALLVHRTAVDQLRKNYYGGGTVKIAMASRNFHVKRDPLVERFEDGTLAFTSIIALLQGFDTLERLVPPNAGLRSIERISSQAFYFGRYCYQRLQTLRHSNGNIVVKLYHDTDFNDCRLQGGIVNFNVLHEDGTYVGFAEVSYMASLHNIVLRTGCFCNPGACQRNLQLSDEDVLKQFDAGHVCGDANDLIDGQPTGSVRVSFGYMTRKEDIDRLVEMIEKCYIRKSLANGLTRSQIVSKYKTHDQPRLKMICLFPIKSCGAFKVITRWPLCRRGLKHDREFVIVDDNGVALTQKKLTEMCLIRPQINLKTNEMTLSHPNMDDFVLDLDLIGDAQRIKLCQTKVCQDNIQAIDCGDQVAEWISVALQTSGLRLLKQSDEEVRTFQQSQQEIALANQAQFLLINQTSVRWLADKVPDWDELQEEPTLESLVDRFRGNLIVETPKSMEECDWKRVTVGYHEFAVDGPCSRCQMICIDQSSGLKTTEPLRTIGREFKGKMRFGIYLSHVNALRDGSDEQWLYCNSVVEGLVE</sequence>
<dbReference type="InterPro" id="IPR028886">
    <property type="entry name" value="MoCo_sulfurase"/>
</dbReference>
<feature type="domain" description="MOSC" evidence="6">
    <location>
        <begin position="652"/>
        <end position="808"/>
    </location>
</feature>
<dbReference type="Pfam" id="PF00266">
    <property type="entry name" value="Aminotran_5"/>
    <property type="match status" value="1"/>
</dbReference>
<evidence type="ECO:0000313" key="7">
    <source>
        <dbReference type="EnsemblMetazoa" id="AALFPA23_003671.P4220"/>
    </source>
</evidence>
<keyword evidence="3 4" id="KW-0501">Molybdenum cofactor biosynthesis</keyword>